<dbReference type="EMBL" id="JAUSVU010000024">
    <property type="protein sequence ID" value="MDQ0536234.1"/>
    <property type="molecule type" value="Genomic_DNA"/>
</dbReference>
<dbReference type="Proteomes" id="UP001244552">
    <property type="component" value="Unassembled WGS sequence"/>
</dbReference>
<dbReference type="Gene3D" id="3.30.2000.20">
    <property type="match status" value="1"/>
</dbReference>
<organism evidence="1 2">
    <name type="scientific">Azospirillum picis</name>
    <dbReference type="NCBI Taxonomy" id="488438"/>
    <lineage>
        <taxon>Bacteria</taxon>
        <taxon>Pseudomonadati</taxon>
        <taxon>Pseudomonadota</taxon>
        <taxon>Alphaproteobacteria</taxon>
        <taxon>Rhodospirillales</taxon>
        <taxon>Azospirillaceae</taxon>
        <taxon>Azospirillum</taxon>
    </lineage>
</organism>
<evidence type="ECO:0000313" key="1">
    <source>
        <dbReference type="EMBL" id="MDQ0536234.1"/>
    </source>
</evidence>
<evidence type="ECO:0000313" key="2">
    <source>
        <dbReference type="Proteomes" id="UP001244552"/>
    </source>
</evidence>
<proteinExistence type="predicted"/>
<reference evidence="1 2" key="1">
    <citation type="submission" date="2023-07" db="EMBL/GenBank/DDBJ databases">
        <title>Genomic Encyclopedia of Type Strains, Phase IV (KMG-IV): sequencing the most valuable type-strain genomes for metagenomic binning, comparative biology and taxonomic classification.</title>
        <authorList>
            <person name="Goeker M."/>
        </authorList>
    </citation>
    <scope>NUCLEOTIDE SEQUENCE [LARGE SCALE GENOMIC DNA]</scope>
    <source>
        <strain evidence="1 2">DSM 19922</strain>
    </source>
</reference>
<keyword evidence="2" id="KW-1185">Reference proteome</keyword>
<protein>
    <recommendedName>
        <fullName evidence="3">DUF3168 domain-containing protein</fullName>
    </recommendedName>
</protein>
<accession>A0ABU0MSP9</accession>
<name>A0ABU0MSP9_9PROT</name>
<dbReference type="RefSeq" id="WP_209988613.1">
    <property type="nucleotide sequence ID" value="NZ_JAGINO010000025.1"/>
</dbReference>
<comment type="caution">
    <text evidence="1">The sequence shown here is derived from an EMBL/GenBank/DDBJ whole genome shotgun (WGS) entry which is preliminary data.</text>
</comment>
<gene>
    <name evidence="1" type="ORF">QO018_005128</name>
</gene>
<sequence>MATIQAFDAIRSFIEAGWPDAAPQACPLAWDNEPIALPQPFGPTGLDGAAVINAWGKVLVDGDLWSQQSIGSGDPAEERWDETGTLMVFAFSPVGSGSRLNRELLTAFAEMCRGQDIGSVEFQDTRFDPIGAKDDTGNWWGMHIVIDWIRKG</sequence>
<evidence type="ECO:0008006" key="3">
    <source>
        <dbReference type="Google" id="ProtNLM"/>
    </source>
</evidence>